<accession>D4DPB2</accession>
<proteinExistence type="predicted"/>
<dbReference type="AlphaFoldDB" id="D4DPB2"/>
<name>D4DPB2_NEIEG</name>
<comment type="caution">
    <text evidence="1">The sequence shown here is derived from an EMBL/GenBank/DDBJ whole genome shotgun (WGS) entry which is preliminary data.</text>
</comment>
<sequence length="51" mass="5810">MAGIFHCFQTAFGRREAYWNTGVGLGGKRPSENALRFFRRPQAFSNRLMTG</sequence>
<organism evidence="1 2">
    <name type="scientific">Neisseria elongata subsp. glycolytica ATCC 29315</name>
    <dbReference type="NCBI Taxonomy" id="546263"/>
    <lineage>
        <taxon>Bacteria</taxon>
        <taxon>Pseudomonadati</taxon>
        <taxon>Pseudomonadota</taxon>
        <taxon>Betaproteobacteria</taxon>
        <taxon>Neisseriales</taxon>
        <taxon>Neisseriaceae</taxon>
        <taxon>Neisseria</taxon>
    </lineage>
</organism>
<evidence type="ECO:0000313" key="1">
    <source>
        <dbReference type="EMBL" id="EFE50220.1"/>
    </source>
</evidence>
<protein>
    <submittedName>
        <fullName evidence="1">Uncharacterized protein</fullName>
    </submittedName>
</protein>
<dbReference type="Proteomes" id="UP000005536">
    <property type="component" value="Unassembled WGS sequence"/>
</dbReference>
<gene>
    <name evidence="1" type="ORF">NEIELOOT_00897</name>
</gene>
<evidence type="ECO:0000313" key="2">
    <source>
        <dbReference type="Proteomes" id="UP000005536"/>
    </source>
</evidence>
<dbReference type="EMBL" id="ADBF01000023">
    <property type="protein sequence ID" value="EFE50220.1"/>
    <property type="molecule type" value="Genomic_DNA"/>
</dbReference>
<reference evidence="1 2" key="1">
    <citation type="submission" date="2010-02" db="EMBL/GenBank/DDBJ databases">
        <authorList>
            <person name="Weinstock G."/>
            <person name="Sodergren E."/>
            <person name="Clifton S."/>
            <person name="Fulton L."/>
            <person name="Fulton B."/>
            <person name="Courtney L."/>
            <person name="Fronick C."/>
            <person name="Harrison M."/>
            <person name="Strong C."/>
            <person name="Farmer C."/>
            <person name="Delahaunty K."/>
            <person name="Markovic C."/>
            <person name="Hall O."/>
            <person name="Minx P."/>
            <person name="Tomlinson C."/>
            <person name="Mitreva M."/>
            <person name="Nelson J."/>
            <person name="Hou S."/>
            <person name="Wollam A."/>
            <person name="Pepin K.H."/>
            <person name="Johnson M."/>
            <person name="Bhonagiri V."/>
            <person name="Zhang X."/>
            <person name="Suruliraj S."/>
            <person name="Warren W."/>
            <person name="Chinwalla A."/>
            <person name="Mardis E.R."/>
            <person name="Wilson R.K."/>
        </authorList>
    </citation>
    <scope>NUCLEOTIDE SEQUENCE [LARGE SCALE GENOMIC DNA]</scope>
    <source>
        <strain evidence="1 2">ATCC 29315</strain>
    </source>
</reference>